<feature type="domain" description="FAD-binding" evidence="3">
    <location>
        <begin position="3"/>
        <end position="345"/>
    </location>
</feature>
<dbReference type="RefSeq" id="WP_163663747.1">
    <property type="nucleotide sequence ID" value="NZ_AP022565.1"/>
</dbReference>
<evidence type="ECO:0000259" key="3">
    <source>
        <dbReference type="Pfam" id="PF01494"/>
    </source>
</evidence>
<dbReference type="GO" id="GO:0071949">
    <property type="term" value="F:FAD binding"/>
    <property type="evidence" value="ECO:0007669"/>
    <property type="project" value="InterPro"/>
</dbReference>
<name>A0A6N4URH5_9MYCO</name>
<organism evidence="4 5">
    <name type="scientific">Mycolicibacterium alvei</name>
    <dbReference type="NCBI Taxonomy" id="67081"/>
    <lineage>
        <taxon>Bacteria</taxon>
        <taxon>Bacillati</taxon>
        <taxon>Actinomycetota</taxon>
        <taxon>Actinomycetes</taxon>
        <taxon>Mycobacteriales</taxon>
        <taxon>Mycobacteriaceae</taxon>
        <taxon>Mycolicibacterium</taxon>
    </lineage>
</organism>
<dbReference type="GO" id="GO:0004497">
    <property type="term" value="F:monooxygenase activity"/>
    <property type="evidence" value="ECO:0007669"/>
    <property type="project" value="UniProtKB-KW"/>
</dbReference>
<evidence type="ECO:0000313" key="4">
    <source>
        <dbReference type="EMBL" id="BBX27008.1"/>
    </source>
</evidence>
<evidence type="ECO:0000313" key="5">
    <source>
        <dbReference type="Proteomes" id="UP000466906"/>
    </source>
</evidence>
<dbReference type="SUPFAM" id="SSF51905">
    <property type="entry name" value="FAD/NAD(P)-binding domain"/>
    <property type="match status" value="1"/>
</dbReference>
<dbReference type="Gene3D" id="3.50.50.60">
    <property type="entry name" value="FAD/NAD(P)-binding domain"/>
    <property type="match status" value="1"/>
</dbReference>
<gene>
    <name evidence="4" type="ORF">MALV_21330</name>
</gene>
<accession>A0A6N4URH5</accession>
<dbReference type="Proteomes" id="UP000466906">
    <property type="component" value="Chromosome"/>
</dbReference>
<keyword evidence="5" id="KW-1185">Reference proteome</keyword>
<keyword evidence="2" id="KW-0503">Monooxygenase</keyword>
<dbReference type="PANTHER" id="PTHR13789:SF309">
    <property type="entry name" value="PUTATIVE (AFU_ORTHOLOGUE AFUA_6G14510)-RELATED"/>
    <property type="match status" value="1"/>
</dbReference>
<dbReference type="KEGG" id="malv:MALV_21330"/>
<evidence type="ECO:0000256" key="1">
    <source>
        <dbReference type="ARBA" id="ARBA00023002"/>
    </source>
</evidence>
<dbReference type="Pfam" id="PF01494">
    <property type="entry name" value="FAD_binding_3"/>
    <property type="match status" value="1"/>
</dbReference>
<proteinExistence type="predicted"/>
<dbReference type="InterPro" id="IPR050493">
    <property type="entry name" value="FAD-dep_Monooxygenase_BioMet"/>
</dbReference>
<dbReference type="InterPro" id="IPR036188">
    <property type="entry name" value="FAD/NAD-bd_sf"/>
</dbReference>
<dbReference type="AlphaFoldDB" id="A0A6N4URH5"/>
<keyword evidence="1" id="KW-0560">Oxidoreductase</keyword>
<dbReference type="PANTHER" id="PTHR13789">
    <property type="entry name" value="MONOOXYGENASE"/>
    <property type="match status" value="1"/>
</dbReference>
<evidence type="ECO:0000256" key="2">
    <source>
        <dbReference type="ARBA" id="ARBA00023033"/>
    </source>
</evidence>
<dbReference type="PRINTS" id="PR00420">
    <property type="entry name" value="RNGMNOXGNASE"/>
</dbReference>
<dbReference type="EMBL" id="AP022565">
    <property type="protein sequence ID" value="BBX27008.1"/>
    <property type="molecule type" value="Genomic_DNA"/>
</dbReference>
<reference evidence="4 5" key="1">
    <citation type="journal article" date="2019" name="Emerg. Microbes Infect.">
        <title>Comprehensive subspecies identification of 175 nontuberculous mycobacteria species based on 7547 genomic profiles.</title>
        <authorList>
            <person name="Matsumoto Y."/>
            <person name="Kinjo T."/>
            <person name="Motooka D."/>
            <person name="Nabeya D."/>
            <person name="Jung N."/>
            <person name="Uechi K."/>
            <person name="Horii T."/>
            <person name="Iida T."/>
            <person name="Fujita J."/>
            <person name="Nakamura S."/>
        </authorList>
    </citation>
    <scope>NUCLEOTIDE SEQUENCE [LARGE SCALE GENOMIC DNA]</scope>
    <source>
        <strain evidence="4 5">JCM 12272</strain>
    </source>
</reference>
<dbReference type="InterPro" id="IPR002938">
    <property type="entry name" value="FAD-bd"/>
</dbReference>
<sequence length="410" mass="43434">MDAEVVIVGGGIAGCTLAIRLADAGIAVTVLEREQVYRDIVRGEAMVPWGFREAVELGVAEAILQTDGVSVMTKMVPYDEGFSVEQAQRRSRDLSTAVPGAPGVVGVGHPELRESLATAAAKAGAVVVRGVRKTSVTPGTAPSVSYEADDGEQTVQCRLVIGADGKMSATRSALGMALFTTQARVRLSGMLVDDGGVWDRAETAISVDGRNQYIVLPRADHRLRLYVGRSVDDPAPLKGITAVGEFMNAFRTPIFPNSDLLAASTPIGPCATFPMNDAWVDEPVAPGAALIGDAAGWSNPVTAQGLSISMRDARMLSESLLESADWTPQGLAGYVQERRKRMARLHFASALTDLLTGFGMPDRAARRSRMFGLLHRRPELGAALDAVHAGPWAAPDEAYTPDILTTLALA</sequence>
<protein>
    <recommendedName>
        <fullName evidence="3">FAD-binding domain-containing protein</fullName>
    </recommendedName>
</protein>